<reference evidence="1" key="2">
    <citation type="submission" date="2020-07" db="EMBL/GenBank/DDBJ databases">
        <authorList>
            <person name="Vera ALvarez R."/>
            <person name="Arias-Moreno D.M."/>
            <person name="Jimenez-Jacinto V."/>
            <person name="Jimenez-Bremont J.F."/>
            <person name="Swaminathan K."/>
            <person name="Moose S.P."/>
            <person name="Guerrero-Gonzalez M.L."/>
            <person name="Marino-Ramirez L."/>
            <person name="Landsman D."/>
            <person name="Rodriguez-Kessler M."/>
            <person name="Delgado-Sanchez P."/>
        </authorList>
    </citation>
    <scope>NUCLEOTIDE SEQUENCE</scope>
    <source>
        <tissue evidence="1">Cladode</tissue>
    </source>
</reference>
<reference evidence="1" key="1">
    <citation type="journal article" date="2013" name="J. Plant Res.">
        <title>Effect of fungi and light on seed germination of three Opuntia species from semiarid lands of central Mexico.</title>
        <authorList>
            <person name="Delgado-Sanchez P."/>
            <person name="Jimenez-Bremont J.F."/>
            <person name="Guerrero-Gonzalez Mde L."/>
            <person name="Flores J."/>
        </authorList>
    </citation>
    <scope>NUCLEOTIDE SEQUENCE</scope>
    <source>
        <tissue evidence="1">Cladode</tissue>
    </source>
</reference>
<dbReference type="AlphaFoldDB" id="A0A7C9AQ81"/>
<accession>A0A7C9AQ81</accession>
<evidence type="ECO:0000313" key="1">
    <source>
        <dbReference type="EMBL" id="MBA4673479.1"/>
    </source>
</evidence>
<organism evidence="1">
    <name type="scientific">Opuntia streptacantha</name>
    <name type="common">Prickly pear cactus</name>
    <name type="synonym">Opuntia cardona</name>
    <dbReference type="NCBI Taxonomy" id="393608"/>
    <lineage>
        <taxon>Eukaryota</taxon>
        <taxon>Viridiplantae</taxon>
        <taxon>Streptophyta</taxon>
        <taxon>Embryophyta</taxon>
        <taxon>Tracheophyta</taxon>
        <taxon>Spermatophyta</taxon>
        <taxon>Magnoliopsida</taxon>
        <taxon>eudicotyledons</taxon>
        <taxon>Gunneridae</taxon>
        <taxon>Pentapetalae</taxon>
        <taxon>Caryophyllales</taxon>
        <taxon>Cactineae</taxon>
        <taxon>Cactaceae</taxon>
        <taxon>Opuntioideae</taxon>
        <taxon>Opuntia</taxon>
    </lineage>
</organism>
<dbReference type="SUPFAM" id="SSF51735">
    <property type="entry name" value="NAD(P)-binding Rossmann-fold domains"/>
    <property type="match status" value="1"/>
</dbReference>
<evidence type="ECO:0008006" key="2">
    <source>
        <dbReference type="Google" id="ProtNLM"/>
    </source>
</evidence>
<dbReference type="InterPro" id="IPR036291">
    <property type="entry name" value="NAD(P)-bd_dom_sf"/>
</dbReference>
<name>A0A7C9AQ81_OPUST</name>
<dbReference type="EMBL" id="GISG01259096">
    <property type="protein sequence ID" value="MBA4673479.1"/>
    <property type="molecule type" value="Transcribed_RNA"/>
</dbReference>
<sequence>MILNLINEAHIRAFEIPSAHGRYCLVESVVHYSEIVKVLHKLYPTLQLPNNKCADDRALAETYQVSKTRAQSLGIDYIPLEENLKDTVENLKEKKFFIAFKT</sequence>
<dbReference type="Gene3D" id="3.40.50.720">
    <property type="entry name" value="NAD(P)-binding Rossmann-like Domain"/>
    <property type="match status" value="1"/>
</dbReference>
<proteinExistence type="predicted"/>
<protein>
    <recommendedName>
        <fullName evidence="2">Cinnamoyl-CoA reductase</fullName>
    </recommendedName>
</protein>